<dbReference type="Proteomes" id="UP000243499">
    <property type="component" value="Chromosome 6"/>
</dbReference>
<evidence type="ECO:0000259" key="2">
    <source>
        <dbReference type="SMART" id="SM00256"/>
    </source>
</evidence>
<dbReference type="Gramene" id="PAN35119">
    <property type="protein sequence ID" value="PAN35119"/>
    <property type="gene ID" value="PAHAL_6G182600"/>
</dbReference>
<feature type="domain" description="F-box" evidence="2">
    <location>
        <begin position="32"/>
        <end position="73"/>
    </location>
</feature>
<protein>
    <recommendedName>
        <fullName evidence="2">F-box domain-containing protein</fullName>
    </recommendedName>
</protein>
<proteinExistence type="predicted"/>
<feature type="region of interest" description="Disordered" evidence="1">
    <location>
        <begin position="1"/>
        <end position="24"/>
    </location>
</feature>
<dbReference type="AlphaFoldDB" id="A0A2S3I273"/>
<accession>A0A2S3I273</accession>
<dbReference type="SUPFAM" id="SSF81383">
    <property type="entry name" value="F-box domain"/>
    <property type="match status" value="1"/>
</dbReference>
<dbReference type="EMBL" id="CM008051">
    <property type="protein sequence ID" value="PAN35119.1"/>
    <property type="molecule type" value="Genomic_DNA"/>
</dbReference>
<name>A0A2S3I273_9POAL</name>
<dbReference type="InterPro" id="IPR001810">
    <property type="entry name" value="F-box_dom"/>
</dbReference>
<gene>
    <name evidence="3" type="ORF">PAHAL_6G182600</name>
</gene>
<dbReference type="Pfam" id="PF23635">
    <property type="entry name" value="Beta-prop_AT5G49610-like"/>
    <property type="match status" value="1"/>
</dbReference>
<dbReference type="InterPro" id="IPR036047">
    <property type="entry name" value="F-box-like_dom_sf"/>
</dbReference>
<evidence type="ECO:0000256" key="1">
    <source>
        <dbReference type="SAM" id="MobiDB-lite"/>
    </source>
</evidence>
<reference evidence="3" key="1">
    <citation type="submission" date="2018-04" db="EMBL/GenBank/DDBJ databases">
        <title>WGS assembly of Panicum hallii.</title>
        <authorList>
            <person name="Lovell J."/>
            <person name="Jenkins J."/>
            <person name="Lowry D."/>
            <person name="Mamidi S."/>
            <person name="Sreedasyam A."/>
            <person name="Weng X."/>
            <person name="Barry K."/>
            <person name="Bonette J."/>
            <person name="Campitelli B."/>
            <person name="Daum C."/>
            <person name="Gordon S."/>
            <person name="Gould B."/>
            <person name="Lipzen A."/>
            <person name="Macqueen A."/>
            <person name="Palacio-Mejia J."/>
            <person name="Plott C."/>
            <person name="Shakirov E."/>
            <person name="Shu S."/>
            <person name="Yoshinaga Y."/>
            <person name="Zane M."/>
            <person name="Rokhsar D."/>
            <person name="Grimwood J."/>
            <person name="Schmutz J."/>
            <person name="Juenger T."/>
        </authorList>
    </citation>
    <scope>NUCLEOTIDE SEQUENCE [LARGE SCALE GENOMIC DNA]</scope>
    <source>
        <strain evidence="3">FIL2</strain>
    </source>
</reference>
<organism evidence="3">
    <name type="scientific">Panicum hallii</name>
    <dbReference type="NCBI Taxonomy" id="206008"/>
    <lineage>
        <taxon>Eukaryota</taxon>
        <taxon>Viridiplantae</taxon>
        <taxon>Streptophyta</taxon>
        <taxon>Embryophyta</taxon>
        <taxon>Tracheophyta</taxon>
        <taxon>Spermatophyta</taxon>
        <taxon>Magnoliopsida</taxon>
        <taxon>Liliopsida</taxon>
        <taxon>Poales</taxon>
        <taxon>Poaceae</taxon>
        <taxon>PACMAD clade</taxon>
        <taxon>Panicoideae</taxon>
        <taxon>Panicodae</taxon>
        <taxon>Paniceae</taxon>
        <taxon>Panicinae</taxon>
        <taxon>Panicum</taxon>
        <taxon>Panicum sect. Panicum</taxon>
    </lineage>
</organism>
<dbReference type="SMART" id="SM00256">
    <property type="entry name" value="FBOX"/>
    <property type="match status" value="1"/>
</dbReference>
<dbReference type="PANTHER" id="PTHR33207">
    <property type="entry name" value="F-BOX DOMAIN CONTAINING PROTEIN-RELATED"/>
    <property type="match status" value="1"/>
</dbReference>
<sequence>MASGSPSRSQPPPLPPPAEPQALPAPTTIRALSDDLLREIFLRLPSLPSLVRAALTCRAFLAAVCSSPAFRRRFRALHPPPLLGFFVSANGTEMHSFMPIRRRSDPDHAAAIRGIDVFLTRVPCDDDVFPGWHISECRGGCILLVNWESKQIGSYNPLTQALDLLPMPPDDISKGHRGKFIPMRYFLLSSDDEAPDRSSFRVVYSCHDKSRVRATVYSSATRKWQILPWSEPAPAQPASGKYWLLAGTQVNGFLCWSHSWHAYIVLLDTAALQFSFIDLPEDLKGQSHLYMIGDTKDGKLCIVAAIEFTLFIWFRRADADGVDRWMLESMIRLDREVLRATKGSREEHEELKVFAILDGIVYMSTYETFRDATLPCWYLSFCLETRNLEKLFFGKTDGHMHPYIMAWPSSLVGNNLGP</sequence>
<evidence type="ECO:0000313" key="3">
    <source>
        <dbReference type="EMBL" id="PAN35119.1"/>
    </source>
</evidence>
<feature type="compositionally biased region" description="Pro residues" evidence="1">
    <location>
        <begin position="9"/>
        <end position="19"/>
    </location>
</feature>
<dbReference type="InterPro" id="IPR056594">
    <property type="entry name" value="AT5G49610-like_b-prop"/>
</dbReference>